<keyword evidence="2" id="KW-0012">Acyltransferase</keyword>
<keyword evidence="6" id="KW-1185">Reference proteome</keyword>
<accession>A0A6I4M5H5</accession>
<keyword evidence="1" id="KW-0808">Transferase</keyword>
<dbReference type="AlphaFoldDB" id="A0A6I4M5H5"/>
<sequence>MNDGAIDVSQAGRTDAAHRVTLRRLGSADRDEFLDLVRASADLHRPWVSLPSTPEQYRAYLARYAKPDEESLLVCVRGSGNVAGLVNINSIIRGRFQSASIAYAAFAPSAGRGYMSEGLELVVRYAFEQLRLHRLEAQIQPENEASLKLVRRAGFRYEGLSPELLYIDGAWRDHERWAITSSMIDIAPTPPHATLPER</sequence>
<feature type="domain" description="N-acetyltransferase" evidence="4">
    <location>
        <begin position="20"/>
        <end position="178"/>
    </location>
</feature>
<dbReference type="PROSITE" id="PS51186">
    <property type="entry name" value="GNAT"/>
    <property type="match status" value="1"/>
</dbReference>
<evidence type="ECO:0000313" key="5">
    <source>
        <dbReference type="EMBL" id="MVZ99090.1"/>
    </source>
</evidence>
<dbReference type="Pfam" id="PF13302">
    <property type="entry name" value="Acetyltransf_3"/>
    <property type="match status" value="1"/>
</dbReference>
<reference evidence="5" key="1">
    <citation type="submission" date="2019-12" db="EMBL/GenBank/DDBJ databases">
        <title>Actinomadura physcomitrii sp. nov., a novel actinomycete isolated from moss [Physcomitrium sphaericum (Ludw) Fuernr].</title>
        <authorList>
            <person name="Zhuang X."/>
        </authorList>
    </citation>
    <scope>NUCLEOTIDE SEQUENCE [LARGE SCALE GENOMIC DNA]</scope>
    <source>
        <strain evidence="5">LD22</strain>
    </source>
</reference>
<evidence type="ECO:0000259" key="4">
    <source>
        <dbReference type="PROSITE" id="PS51186"/>
    </source>
</evidence>
<gene>
    <name evidence="5" type="ORF">F8568_001535</name>
</gene>
<organism evidence="5 6">
    <name type="scientific">Actinomadura physcomitrii</name>
    <dbReference type="NCBI Taxonomy" id="2650748"/>
    <lineage>
        <taxon>Bacteria</taxon>
        <taxon>Bacillati</taxon>
        <taxon>Actinomycetota</taxon>
        <taxon>Actinomycetes</taxon>
        <taxon>Streptosporangiales</taxon>
        <taxon>Thermomonosporaceae</taxon>
        <taxon>Actinomadura</taxon>
    </lineage>
</organism>
<comment type="similarity">
    <text evidence="3">Belongs to the acetyltransferase family. RimJ subfamily.</text>
</comment>
<evidence type="ECO:0000256" key="2">
    <source>
        <dbReference type="ARBA" id="ARBA00023315"/>
    </source>
</evidence>
<dbReference type="RefSeq" id="WP_151590355.1">
    <property type="nucleotide sequence ID" value="NZ_WBMS02000001.1"/>
</dbReference>
<dbReference type="SUPFAM" id="SSF55729">
    <property type="entry name" value="Acyl-CoA N-acyltransferases (Nat)"/>
    <property type="match status" value="1"/>
</dbReference>
<dbReference type="Gene3D" id="3.40.630.30">
    <property type="match status" value="1"/>
</dbReference>
<evidence type="ECO:0000256" key="3">
    <source>
        <dbReference type="ARBA" id="ARBA00038502"/>
    </source>
</evidence>
<dbReference type="InterPro" id="IPR051531">
    <property type="entry name" value="N-acetyltransferase"/>
</dbReference>
<dbReference type="Proteomes" id="UP000462055">
    <property type="component" value="Unassembled WGS sequence"/>
</dbReference>
<dbReference type="InterPro" id="IPR000182">
    <property type="entry name" value="GNAT_dom"/>
</dbReference>
<dbReference type="PANTHER" id="PTHR43792:SF8">
    <property type="entry name" value="[RIBOSOMAL PROTEIN US5]-ALANINE N-ACETYLTRANSFERASE"/>
    <property type="match status" value="1"/>
</dbReference>
<evidence type="ECO:0000256" key="1">
    <source>
        <dbReference type="ARBA" id="ARBA00022679"/>
    </source>
</evidence>
<dbReference type="InterPro" id="IPR016181">
    <property type="entry name" value="Acyl_CoA_acyltransferase"/>
</dbReference>
<dbReference type="EMBL" id="WBMS02000001">
    <property type="protein sequence ID" value="MVZ99090.1"/>
    <property type="molecule type" value="Genomic_DNA"/>
</dbReference>
<dbReference type="GO" id="GO:0005737">
    <property type="term" value="C:cytoplasm"/>
    <property type="evidence" value="ECO:0007669"/>
    <property type="project" value="TreeGrafter"/>
</dbReference>
<proteinExistence type="inferred from homology"/>
<comment type="caution">
    <text evidence="5">The sequence shown here is derived from an EMBL/GenBank/DDBJ whole genome shotgun (WGS) entry which is preliminary data.</text>
</comment>
<evidence type="ECO:0000313" key="6">
    <source>
        <dbReference type="Proteomes" id="UP000462055"/>
    </source>
</evidence>
<name>A0A6I4M5H5_9ACTN</name>
<dbReference type="GO" id="GO:0008999">
    <property type="term" value="F:protein-N-terminal-alanine acetyltransferase activity"/>
    <property type="evidence" value="ECO:0007669"/>
    <property type="project" value="TreeGrafter"/>
</dbReference>
<dbReference type="PANTHER" id="PTHR43792">
    <property type="entry name" value="GNAT FAMILY, PUTATIVE (AFU_ORTHOLOGUE AFUA_3G00765)-RELATED-RELATED"/>
    <property type="match status" value="1"/>
</dbReference>
<protein>
    <submittedName>
        <fullName evidence="5">GNAT family N-acetyltransferase</fullName>
    </submittedName>
</protein>